<dbReference type="PROSITE" id="PS51318">
    <property type="entry name" value="TAT"/>
    <property type="match status" value="1"/>
</dbReference>
<dbReference type="EMBL" id="JAROCE010000003">
    <property type="protein sequence ID" value="MFM2721257.1"/>
    <property type="molecule type" value="Genomic_DNA"/>
</dbReference>
<sequence>MTIDVPERGVSVEDGQATAKPIGRRTVLAGAAWAVPAIAVATAAPAHAASGLRLAFDNTTYAAVACGILTGVQVSLLNGSQPVQGASVVVSLPSGYTFDGGSSSNSGVTDASGKYAVPPINIGVGASDNSITATAGSLVANTLVTVAPNTNALGASQTNPIAQTWANTPKGAKPVGANYFLSANGELWFENTRVATGVVTAVGVFHRGYNAQYADYVLSNGRKYRAKWSGVEAEYDKVPAGMRPVGQRYFLSDAGDLVWDTDAKPVTGNVRSVVAWADNDEIFADIELTTGVLVRAHDENIIATFSPMPENAVPIGADYFLSPDGDLFYQANFVAAQVASAAGWYHRARNAPYADYMTQSGKALRAWEHRPRDNAYTNVPAGAKPVGGFYYLASNGDLYWDDKFATAGVDVATGWCTSGGDLHADLRLKSGAAVRMKFEKIDLMLSPMPAGAVPIRAEYHFDAANGELYYQGKLLVAGVVSAMGWHQVGQANYADYITTAGQAYRARYESATDTPYTGIPTNATALGGGYFLADGVLRWRDKIVARTVESAVARSDRDNTCCDFRLSSGALARARDERIERTYSPMPNDAAAVGADYFLTPSGELYWQGRLIATDVISASGWWFRTWNEQVCTYVTRDGVGYQAGNERPADQTFRPTGVAYVKALTSDYFLTADNTLYWGADKVNLQIDKVMTWNDSGGTHADVRTADGKLHRLWDRGIEESYPSLPADAVPLGNSYFLTSAGSLYFKEQLVVTGVADAVGWYDSKDQGSRADYRGSDGIVRRAHREQPNQKTYTDAPAGAQLLGFGYFRTSTNELWFEGTLVAPGIASVGAWSDNDYFYATYRRTDGQALRARGATPNQSTWIAGNAPLNANLIGARYALDSTGVLYFDGQGVTNGVTGAVGWYFRNNDQFYADYFKNGVAERAAGTVAGNPVYGGTPSGAALLGYGYFLAGTDLWYEGAAIRTGVTSGAGWANGQDPFCDYRTADLASYRAKRAIPQDAVWTTGLTPIGSEPRGADYYLSGDGVLSFRGTLVATGVTEAIGWMNPQVDRQFADYRGAQGNAFLADQTSVNPTIYNSVPSDAVAVGAGYWLTPGGALYFGNASIRTGVATARGWAEFAQESGPSQLATYRVATGAAFRARGAAAANRSWAPGLTPLGAKPVGAGFFLLGDQLYWGGSFVVGSVQVATGWQDCQDDVQFADYFKTDGTAYRARRAVNSLDLSYAAMPAGTEPVGAGYFLSPDKKLYFQGALIAQQVASAAGWSNPPQRAAYAQIVAC</sequence>
<proteinExistence type="predicted"/>
<dbReference type="InterPro" id="IPR006311">
    <property type="entry name" value="TAT_signal"/>
</dbReference>
<keyword evidence="2" id="KW-1185">Reference proteome</keyword>
<gene>
    <name evidence="1" type="ORF">P5G46_12140</name>
</gene>
<evidence type="ECO:0000313" key="1">
    <source>
        <dbReference type="EMBL" id="MFM2721257.1"/>
    </source>
</evidence>
<evidence type="ECO:0000313" key="2">
    <source>
        <dbReference type="Proteomes" id="UP001630303"/>
    </source>
</evidence>
<comment type="caution">
    <text evidence="1">The sequence shown here is derived from an EMBL/GenBank/DDBJ whole genome shotgun (WGS) entry which is preliminary data.</text>
</comment>
<dbReference type="RefSeq" id="WP_408905792.1">
    <property type="nucleotide sequence ID" value="NZ_JAROCE010000003.1"/>
</dbReference>
<dbReference type="Proteomes" id="UP001630303">
    <property type="component" value="Unassembled WGS sequence"/>
</dbReference>
<reference evidence="1 2" key="1">
    <citation type="submission" date="2023-03" db="EMBL/GenBank/DDBJ databases">
        <title>MT1 and MT2 Draft Genomes of Novel Species.</title>
        <authorList>
            <person name="Venkateswaran K."/>
        </authorList>
    </citation>
    <scope>NUCLEOTIDE SEQUENCE [LARGE SCALE GENOMIC DNA]</scope>
    <source>
        <strain evidence="1 2">IF8SW-P5</strain>
    </source>
</reference>
<protein>
    <submittedName>
        <fullName evidence="1">Uncharacterized protein</fullName>
    </submittedName>
</protein>
<name>A0ABW9GK54_9MICO</name>
<accession>A0ABW9GK54</accession>
<organism evidence="1 2">
    <name type="scientific">Microbacterium mcarthurae</name>
    <dbReference type="NCBI Taxonomy" id="3035918"/>
    <lineage>
        <taxon>Bacteria</taxon>
        <taxon>Bacillati</taxon>
        <taxon>Actinomycetota</taxon>
        <taxon>Actinomycetes</taxon>
        <taxon>Micrococcales</taxon>
        <taxon>Microbacteriaceae</taxon>
        <taxon>Microbacterium</taxon>
    </lineage>
</organism>